<dbReference type="SUPFAM" id="SSF55781">
    <property type="entry name" value="GAF domain-like"/>
    <property type="match status" value="1"/>
</dbReference>
<dbReference type="EMBL" id="CP041186">
    <property type="protein sequence ID" value="QDG53396.1"/>
    <property type="molecule type" value="Genomic_DNA"/>
</dbReference>
<evidence type="ECO:0000259" key="2">
    <source>
        <dbReference type="SMART" id="SM00065"/>
    </source>
</evidence>
<accession>A0A5B8YCK2</accession>
<accession>A0A4Y6PYJ9</accession>
<dbReference type="OrthoDB" id="5505169at2"/>
<dbReference type="Pfam" id="PF13185">
    <property type="entry name" value="GAF_2"/>
    <property type="match status" value="1"/>
</dbReference>
<gene>
    <name evidence="3" type="ORF">FIV42_22415</name>
</gene>
<dbReference type="Proteomes" id="UP000315995">
    <property type="component" value="Chromosome"/>
</dbReference>
<proteinExistence type="predicted"/>
<dbReference type="InterPro" id="IPR003018">
    <property type="entry name" value="GAF"/>
</dbReference>
<evidence type="ECO:0000313" key="3">
    <source>
        <dbReference type="EMBL" id="QDG53396.1"/>
    </source>
</evidence>
<feature type="domain" description="GAF" evidence="2">
    <location>
        <begin position="64"/>
        <end position="213"/>
    </location>
</feature>
<protein>
    <submittedName>
        <fullName evidence="3">GAF domain-containing protein</fullName>
    </submittedName>
</protein>
<keyword evidence="4" id="KW-1185">Reference proteome</keyword>
<evidence type="ECO:0000313" key="4">
    <source>
        <dbReference type="Proteomes" id="UP000315995"/>
    </source>
</evidence>
<dbReference type="InterPro" id="IPR029016">
    <property type="entry name" value="GAF-like_dom_sf"/>
</dbReference>
<sequence>MRVGSSTHEALRADEQEPKVLRETRSKTDQKKAVEIGRRNEKVSESLIEDIFLEIQEIHEGDKPMENVVNFVMDMAMEKVGAESGSVLFADVNGRELYFATARGPKANEIMDYRVPMGKGIVGFCTREGVSLAISDAPNDPRFYKAISESLGYETEGLVCAPIQYEGRVYGALELMNKKSGTGFTADEMNALSYMGRQLAQYVHDTIMRREKIE</sequence>
<reference evidence="3 4" key="1">
    <citation type="submission" date="2019-06" db="EMBL/GenBank/DDBJ databases">
        <title>Persicimonas caeni gen. nov., sp. nov., a predatory bacterium isolated from solar saltern.</title>
        <authorList>
            <person name="Wang S."/>
        </authorList>
    </citation>
    <scope>NUCLEOTIDE SEQUENCE [LARGE SCALE GENOMIC DNA]</scope>
    <source>
        <strain evidence="3 4">YN101</strain>
    </source>
</reference>
<feature type="compositionally biased region" description="Basic and acidic residues" evidence="1">
    <location>
        <begin position="9"/>
        <end position="33"/>
    </location>
</feature>
<dbReference type="AlphaFoldDB" id="A0A4Y6PYJ9"/>
<name>A0A4Y6PYJ9_PERCE</name>
<evidence type="ECO:0000256" key="1">
    <source>
        <dbReference type="SAM" id="MobiDB-lite"/>
    </source>
</evidence>
<feature type="region of interest" description="Disordered" evidence="1">
    <location>
        <begin position="1"/>
        <end position="33"/>
    </location>
</feature>
<dbReference type="Gene3D" id="3.30.450.40">
    <property type="match status" value="1"/>
</dbReference>
<organism evidence="3 4">
    <name type="scientific">Persicimonas caeni</name>
    <dbReference type="NCBI Taxonomy" id="2292766"/>
    <lineage>
        <taxon>Bacteria</taxon>
        <taxon>Deltaproteobacteria</taxon>
        <taxon>Bradymonadales</taxon>
        <taxon>Bradymonadaceae</taxon>
        <taxon>Persicimonas</taxon>
    </lineage>
</organism>
<dbReference type="SMART" id="SM00065">
    <property type="entry name" value="GAF"/>
    <property type="match status" value="1"/>
</dbReference>